<feature type="domain" description="HTH tetR-type" evidence="6">
    <location>
        <begin position="6"/>
        <end position="66"/>
    </location>
</feature>
<dbReference type="InterPro" id="IPR036271">
    <property type="entry name" value="Tet_transcr_reg_TetR-rel_C_sf"/>
</dbReference>
<dbReference type="InterPro" id="IPR004111">
    <property type="entry name" value="Repressor_TetR_C"/>
</dbReference>
<sequence>MPRPRTLTQDRLVAAAHAVVDREGLAGLSMRAVAKELGMSTMGLYRYVADRETLERLLVESLLDAVDTAPPPDDTPWRERVEEMVRRLRVAVSARPAVLPLTVTHRHHSPGVLRWSETVLTILDEAGFDGTRRVIALRALLGYVIGALQLEHLGPLAGPGTTTIAALPPADFPHLADTARHARDVTPDAEFFGGLAILLRGLAS</sequence>
<evidence type="ECO:0000313" key="8">
    <source>
        <dbReference type="Proteomes" id="UP001183420"/>
    </source>
</evidence>
<reference evidence="8" key="1">
    <citation type="submission" date="2023-07" db="EMBL/GenBank/DDBJ databases">
        <title>30 novel species of actinomycetes from the DSMZ collection.</title>
        <authorList>
            <person name="Nouioui I."/>
        </authorList>
    </citation>
    <scope>NUCLEOTIDE SEQUENCE [LARGE SCALE GENOMIC DNA]</scope>
    <source>
        <strain evidence="8">DSM 44918</strain>
    </source>
</reference>
<evidence type="ECO:0000256" key="5">
    <source>
        <dbReference type="PROSITE-ProRule" id="PRU00335"/>
    </source>
</evidence>
<accession>A0ABU2LLC4</accession>
<evidence type="ECO:0000256" key="4">
    <source>
        <dbReference type="ARBA" id="ARBA00023163"/>
    </source>
</evidence>
<dbReference type="InterPro" id="IPR050109">
    <property type="entry name" value="HTH-type_TetR-like_transc_reg"/>
</dbReference>
<dbReference type="Gene3D" id="1.10.357.10">
    <property type="entry name" value="Tetracycline Repressor, domain 2"/>
    <property type="match status" value="1"/>
</dbReference>
<evidence type="ECO:0000256" key="1">
    <source>
        <dbReference type="ARBA" id="ARBA00022491"/>
    </source>
</evidence>
<dbReference type="InterPro" id="IPR003012">
    <property type="entry name" value="Tet_transcr_reg_TetR"/>
</dbReference>
<dbReference type="PRINTS" id="PR00400">
    <property type="entry name" value="TETREPRESSOR"/>
</dbReference>
<name>A0ABU2LLC4_9ACTN</name>
<dbReference type="SUPFAM" id="SSF46689">
    <property type="entry name" value="Homeodomain-like"/>
    <property type="match status" value="1"/>
</dbReference>
<keyword evidence="2" id="KW-0805">Transcription regulation</keyword>
<dbReference type="Pfam" id="PF00440">
    <property type="entry name" value="TetR_N"/>
    <property type="match status" value="1"/>
</dbReference>
<keyword evidence="1" id="KW-0678">Repressor</keyword>
<dbReference type="PANTHER" id="PTHR30055:SF234">
    <property type="entry name" value="HTH-TYPE TRANSCRIPTIONAL REGULATOR BETI"/>
    <property type="match status" value="1"/>
</dbReference>
<dbReference type="SUPFAM" id="SSF48498">
    <property type="entry name" value="Tetracyclin repressor-like, C-terminal domain"/>
    <property type="match status" value="1"/>
</dbReference>
<keyword evidence="4" id="KW-0804">Transcription</keyword>
<keyword evidence="3 5" id="KW-0238">DNA-binding</keyword>
<feature type="DNA-binding region" description="H-T-H motif" evidence="5">
    <location>
        <begin position="29"/>
        <end position="48"/>
    </location>
</feature>
<organism evidence="7 8">
    <name type="scientific">Streptomyces millisiae</name>
    <dbReference type="NCBI Taxonomy" id="3075542"/>
    <lineage>
        <taxon>Bacteria</taxon>
        <taxon>Bacillati</taxon>
        <taxon>Actinomycetota</taxon>
        <taxon>Actinomycetes</taxon>
        <taxon>Kitasatosporales</taxon>
        <taxon>Streptomycetaceae</taxon>
        <taxon>Streptomyces</taxon>
    </lineage>
</organism>
<dbReference type="Pfam" id="PF02909">
    <property type="entry name" value="TetR_C_1"/>
    <property type="match status" value="1"/>
</dbReference>
<evidence type="ECO:0000256" key="3">
    <source>
        <dbReference type="ARBA" id="ARBA00023125"/>
    </source>
</evidence>
<dbReference type="PANTHER" id="PTHR30055">
    <property type="entry name" value="HTH-TYPE TRANSCRIPTIONAL REGULATOR RUTR"/>
    <property type="match status" value="1"/>
</dbReference>
<dbReference type="InterPro" id="IPR001647">
    <property type="entry name" value="HTH_TetR"/>
</dbReference>
<comment type="caution">
    <text evidence="7">The sequence shown here is derived from an EMBL/GenBank/DDBJ whole genome shotgun (WGS) entry which is preliminary data.</text>
</comment>
<gene>
    <name evidence="7" type="ORF">RNC47_08580</name>
</gene>
<dbReference type="PROSITE" id="PS50977">
    <property type="entry name" value="HTH_TETR_2"/>
    <property type="match status" value="1"/>
</dbReference>
<dbReference type="RefSeq" id="WP_311597034.1">
    <property type="nucleotide sequence ID" value="NZ_JAVREM010000006.1"/>
</dbReference>
<evidence type="ECO:0000313" key="7">
    <source>
        <dbReference type="EMBL" id="MDT0318386.1"/>
    </source>
</evidence>
<proteinExistence type="predicted"/>
<protein>
    <submittedName>
        <fullName evidence="7">TetR/AcrR family transcriptional regulator</fullName>
    </submittedName>
</protein>
<dbReference type="Gene3D" id="1.10.10.60">
    <property type="entry name" value="Homeodomain-like"/>
    <property type="match status" value="1"/>
</dbReference>
<keyword evidence="8" id="KW-1185">Reference proteome</keyword>
<dbReference type="EMBL" id="JAVREM010000006">
    <property type="protein sequence ID" value="MDT0318386.1"/>
    <property type="molecule type" value="Genomic_DNA"/>
</dbReference>
<evidence type="ECO:0000256" key="2">
    <source>
        <dbReference type="ARBA" id="ARBA00023015"/>
    </source>
</evidence>
<dbReference type="InterPro" id="IPR009057">
    <property type="entry name" value="Homeodomain-like_sf"/>
</dbReference>
<dbReference type="Proteomes" id="UP001183420">
    <property type="component" value="Unassembled WGS sequence"/>
</dbReference>
<evidence type="ECO:0000259" key="6">
    <source>
        <dbReference type="PROSITE" id="PS50977"/>
    </source>
</evidence>